<dbReference type="Proteomes" id="UP001495910">
    <property type="component" value="Unassembled WGS sequence"/>
</dbReference>
<dbReference type="EMBL" id="JBANDC010000002">
    <property type="protein sequence ID" value="MEM4986284.1"/>
    <property type="molecule type" value="Genomic_DNA"/>
</dbReference>
<evidence type="ECO:0000313" key="1">
    <source>
        <dbReference type="EMBL" id="MEM4986284.1"/>
    </source>
</evidence>
<sequence length="215" mass="24421">MRRAKSFVLAMQYLGNAGLSVTDETLTYISASGEMHKIADDCDIEAIIRRARGEIYNYCNLKMPAFLISSSGYSSPVPLPQDMPSIPLILKRFIRTVLQAEALDSESEYRADEQLKRWFLIIEELDTNTADQGYKDLKCVRDFVSHSKVDHTKVIEFLKLEFPSSVCSAQDKKEEARYLRDDSLHQAFVSRYESIARQLAKRLVEEVIASGGGRI</sequence>
<comment type="caution">
    <text evidence="1">The sequence shown here is derived from an EMBL/GenBank/DDBJ whole genome shotgun (WGS) entry which is preliminary data.</text>
</comment>
<proteinExistence type="predicted"/>
<name>A0ABU9PQL9_9BURK</name>
<accession>A0ABU9PQL9</accession>
<keyword evidence="2" id="KW-1185">Reference proteome</keyword>
<protein>
    <submittedName>
        <fullName evidence="1">Uncharacterized protein</fullName>
    </submittedName>
</protein>
<reference evidence="1 2" key="1">
    <citation type="submission" date="2024-02" db="EMBL/GenBank/DDBJ databases">
        <title>Draft genome sequence of Collimonas sp. strain H4R21, an effective mineral-weathering bacterial strain isolated from the beech rhizosphere.</title>
        <authorList>
            <person name="Morin E."/>
            <person name="Uroz S."/>
            <person name="Leveau J.H.J."/>
            <person name="Kumar R."/>
            <person name="Rey M.W."/>
            <person name="Pham J."/>
        </authorList>
    </citation>
    <scope>NUCLEOTIDE SEQUENCE [LARGE SCALE GENOMIC DNA]</scope>
    <source>
        <strain evidence="1 2">H4R21</strain>
    </source>
</reference>
<evidence type="ECO:0000313" key="2">
    <source>
        <dbReference type="Proteomes" id="UP001495910"/>
    </source>
</evidence>
<organism evidence="1 2">
    <name type="scientific">Collimonas rhizosphaerae</name>
    <dbReference type="NCBI Taxonomy" id="3126357"/>
    <lineage>
        <taxon>Bacteria</taxon>
        <taxon>Pseudomonadati</taxon>
        <taxon>Pseudomonadota</taxon>
        <taxon>Betaproteobacteria</taxon>
        <taxon>Burkholderiales</taxon>
        <taxon>Oxalobacteraceae</taxon>
        <taxon>Collimonas</taxon>
    </lineage>
</organism>
<gene>
    <name evidence="1" type="ORF">V8G57_02675</name>
</gene>
<dbReference type="RefSeq" id="WP_342828106.1">
    <property type="nucleotide sequence ID" value="NZ_JBANDC010000002.1"/>
</dbReference>